<dbReference type="EMBL" id="JAGFNS010000009">
    <property type="protein sequence ID" value="MBO3738994.1"/>
    <property type="molecule type" value="Genomic_DNA"/>
</dbReference>
<name>A0ABS3UJP0_9ACTN</name>
<dbReference type="Gene3D" id="2.60.120.260">
    <property type="entry name" value="Galactose-binding domain-like"/>
    <property type="match status" value="1"/>
</dbReference>
<feature type="domain" description="Peptidoglycan recognition protein family" evidence="3">
    <location>
        <begin position="287"/>
        <end position="442"/>
    </location>
</feature>
<dbReference type="InterPro" id="IPR015510">
    <property type="entry name" value="PGRP"/>
</dbReference>
<dbReference type="CDD" id="cd06583">
    <property type="entry name" value="PGRP"/>
    <property type="match status" value="1"/>
</dbReference>
<dbReference type="InterPro" id="IPR006619">
    <property type="entry name" value="PGRP_domain_met/bac"/>
</dbReference>
<dbReference type="PANTHER" id="PTHR11022:SF41">
    <property type="entry name" value="PEPTIDOGLYCAN-RECOGNITION PROTEIN LC-RELATED"/>
    <property type="match status" value="1"/>
</dbReference>
<protein>
    <submittedName>
        <fullName evidence="4">N-acetylmuramoyl-L-alanine amidase</fullName>
    </submittedName>
</protein>
<dbReference type="PANTHER" id="PTHR11022">
    <property type="entry name" value="PEPTIDOGLYCAN RECOGNITION PROTEIN"/>
    <property type="match status" value="1"/>
</dbReference>
<dbReference type="RefSeq" id="WP_208468155.1">
    <property type="nucleotide sequence ID" value="NZ_JAGFNS010000009.1"/>
</dbReference>
<feature type="compositionally biased region" description="Low complexity" evidence="2">
    <location>
        <begin position="183"/>
        <end position="237"/>
    </location>
</feature>
<evidence type="ECO:0000313" key="5">
    <source>
        <dbReference type="Proteomes" id="UP000679690"/>
    </source>
</evidence>
<sequence length="783" mass="80539">MQRRLAIGIGTAVAVLAAGGGVTALAWPSTSEAEAAEPVTVTGTLAAEPNPEPPRVKTALNTVDLRAAGAKADLAQQRTKRFSLLGVTWNDGAAAPDGTIEVRTRSVATGRWSDWRKLAMRDDAPSGVEAGDLGRGATAPLWVGPSDGVAARVAGKGAGLPAGLRVDLIDPGSESGGRGGGEPAPSASASPSVSAPVEPTPTETVTEPTAEPTAEPTEPVVEEPAPGETGAATEEPAAPEPTAEPSPSADDATKVDSLDEPVVTPTGDAGIAAVTAGTTAPIQAQFPSYYSRKAWSADETITRRTEISVASQVQTVWLHHTYHAGDDSNAYECADAPAIIRAIQAYDIKSDGFSDIGYNYLVDKCGRLYEGRTGGVENAVVPAAVKGFNTGYASIAVLGDYRYAESTAAIETIIAQVAAARLGRYGYNPASTVTLTAGSANSKLAAGDKITVARLAAHRDADATACPGDNLYDALPGMRAKAQLMVTGLALKSVTGGQYAAGAWYVKNAATVSWTVGNDSAEIAQFDVLVDGAVATTVPGTARGATVSVPAGRHGITVVARHTSGSTARFGVWVYGDTTAPTFRGIPAVALRTGTYSTGAVPVTFYPNGADNLRLAGYTVSRPVSGNLGPVTSWATSVRPGTATWTVTARDQAGNTRGATITRAVVLSPETAAKKSGTWTKKTGGAYLGGKALSATTKNTKLTWTFTGRYASLLFSRAAKSGKVAVYVDGKKVTTIDLKSSRSLYRQAVWTRNLAYGKHTVAIVVQGTSGRPTVVSDGLAYVR</sequence>
<dbReference type="Gene3D" id="3.40.80.10">
    <property type="entry name" value="Peptidoglycan recognition protein-like"/>
    <property type="match status" value="1"/>
</dbReference>
<evidence type="ECO:0000256" key="1">
    <source>
        <dbReference type="ARBA" id="ARBA00007553"/>
    </source>
</evidence>
<comment type="caution">
    <text evidence="4">The sequence shown here is derived from an EMBL/GenBank/DDBJ whole genome shotgun (WGS) entry which is preliminary data.</text>
</comment>
<feature type="region of interest" description="Disordered" evidence="2">
    <location>
        <begin position="162"/>
        <end position="266"/>
    </location>
</feature>
<reference evidence="4 5" key="1">
    <citation type="submission" date="2021-03" db="EMBL/GenBank/DDBJ databases">
        <title>Actinoplanes flavus sp. nov., a novel actinomycete isolated from Coconut Palm rhizosphere soil.</title>
        <authorList>
            <person name="Luo X."/>
        </authorList>
    </citation>
    <scope>NUCLEOTIDE SEQUENCE [LARGE SCALE GENOMIC DNA]</scope>
    <source>
        <strain evidence="4 5">NEAU-H7</strain>
    </source>
</reference>
<proteinExistence type="inferred from homology"/>
<comment type="similarity">
    <text evidence="1">Belongs to the N-acetylmuramoyl-L-alanine amidase 2 family.</text>
</comment>
<gene>
    <name evidence="4" type="ORF">J5X75_15815</name>
</gene>
<organism evidence="4 5">
    <name type="scientific">Actinoplanes flavus</name>
    <dbReference type="NCBI Taxonomy" id="2820290"/>
    <lineage>
        <taxon>Bacteria</taxon>
        <taxon>Bacillati</taxon>
        <taxon>Actinomycetota</taxon>
        <taxon>Actinomycetes</taxon>
        <taxon>Micromonosporales</taxon>
        <taxon>Micromonosporaceae</taxon>
        <taxon>Actinoplanes</taxon>
    </lineage>
</organism>
<dbReference type="Proteomes" id="UP000679690">
    <property type="component" value="Unassembled WGS sequence"/>
</dbReference>
<evidence type="ECO:0000313" key="4">
    <source>
        <dbReference type="EMBL" id="MBO3738994.1"/>
    </source>
</evidence>
<evidence type="ECO:0000256" key="2">
    <source>
        <dbReference type="SAM" id="MobiDB-lite"/>
    </source>
</evidence>
<dbReference type="SUPFAM" id="SSF55846">
    <property type="entry name" value="N-acetylmuramoyl-L-alanine amidase-like"/>
    <property type="match status" value="1"/>
</dbReference>
<accession>A0ABS3UJP0</accession>
<dbReference type="InterPro" id="IPR002502">
    <property type="entry name" value="Amidase_domain"/>
</dbReference>
<evidence type="ECO:0000259" key="3">
    <source>
        <dbReference type="SMART" id="SM00701"/>
    </source>
</evidence>
<keyword evidence="5" id="KW-1185">Reference proteome</keyword>
<dbReference type="SMART" id="SM00701">
    <property type="entry name" value="PGRP"/>
    <property type="match status" value="1"/>
</dbReference>
<dbReference type="InterPro" id="IPR036505">
    <property type="entry name" value="Amidase/PGRP_sf"/>
</dbReference>
<dbReference type="Pfam" id="PF01510">
    <property type="entry name" value="Amidase_2"/>
    <property type="match status" value="1"/>
</dbReference>